<keyword evidence="2" id="KW-0498">Mitosis</keyword>
<dbReference type="InterPro" id="IPR013763">
    <property type="entry name" value="Cyclin-like_dom"/>
</dbReference>
<keyword evidence="10" id="KW-1185">Reference proteome</keyword>
<proteinExistence type="inferred from homology"/>
<dbReference type="Pfam" id="PF02984">
    <property type="entry name" value="Cyclin_C"/>
    <property type="match status" value="1"/>
</dbReference>
<sequence>MNVNSHSSKTSHRFAESWARTRTSQKRALVDRSRNNGQVQRKTTRQIDISKTDAPSKATASITQPSKGHRKFESKEMLTTKQCFVMVSPMEVSLHPTQALSLNLSGHCGDVFSSCPEIPKGVVDIDAQVDETAPCIYSKDIMRYWRALEIGHTMDDGFLAKSPDVTPRMRSVLMDWLLQVQSHEDLLDETMHLCRVMIDRVLATSGVTMPFLQLVGITCLLIASKFCERFCTEIKTLCYLTDHTYNEDEVKKYERGVLTMLDWDISRPVCTHFLDRFLQVHQHPEKVTHMSMYLLDLSLTNVKLACVLPSKLAAAALLQARRLLVVAVEPDEDAPIVLGRTGSSGDAPGVASLWSRALEFYTGYSESDLQGALREFDTMLIKAPTSKFQGARNKYSSSSKCSISLDPRINPCLVPVQDPDGSVLV</sequence>
<evidence type="ECO:0000256" key="5">
    <source>
        <dbReference type="RuleBase" id="RU000383"/>
    </source>
</evidence>
<feature type="domain" description="Cyclin C-terminal" evidence="8">
    <location>
        <begin position="268"/>
        <end position="409"/>
    </location>
</feature>
<dbReference type="FunFam" id="1.10.472.10:FF:000001">
    <property type="entry name" value="G2/mitotic-specific cyclin"/>
    <property type="match status" value="1"/>
</dbReference>
<dbReference type="Proteomes" id="UP000762676">
    <property type="component" value="Unassembled WGS sequence"/>
</dbReference>
<evidence type="ECO:0000259" key="7">
    <source>
        <dbReference type="SMART" id="SM00385"/>
    </source>
</evidence>
<evidence type="ECO:0000256" key="6">
    <source>
        <dbReference type="SAM" id="MobiDB-lite"/>
    </source>
</evidence>
<dbReference type="SUPFAM" id="SSF47954">
    <property type="entry name" value="Cyclin-like"/>
    <property type="match status" value="2"/>
</dbReference>
<feature type="domain" description="Cyclin-like" evidence="7">
    <location>
        <begin position="272"/>
        <end position="378"/>
    </location>
</feature>
<dbReference type="GO" id="GO:0044772">
    <property type="term" value="P:mitotic cell cycle phase transition"/>
    <property type="evidence" value="ECO:0007669"/>
    <property type="project" value="InterPro"/>
</dbReference>
<evidence type="ECO:0000259" key="8">
    <source>
        <dbReference type="SMART" id="SM01332"/>
    </source>
</evidence>
<keyword evidence="1" id="KW-0132">Cell division</keyword>
<dbReference type="InterPro" id="IPR006671">
    <property type="entry name" value="Cyclin_N"/>
</dbReference>
<organism evidence="9 10">
    <name type="scientific">Elysia marginata</name>
    <dbReference type="NCBI Taxonomy" id="1093978"/>
    <lineage>
        <taxon>Eukaryota</taxon>
        <taxon>Metazoa</taxon>
        <taxon>Spiralia</taxon>
        <taxon>Lophotrochozoa</taxon>
        <taxon>Mollusca</taxon>
        <taxon>Gastropoda</taxon>
        <taxon>Heterobranchia</taxon>
        <taxon>Euthyneura</taxon>
        <taxon>Panpulmonata</taxon>
        <taxon>Sacoglossa</taxon>
        <taxon>Placobranchoidea</taxon>
        <taxon>Plakobranchidae</taxon>
        <taxon>Elysia</taxon>
    </lineage>
</organism>
<dbReference type="InterPro" id="IPR039361">
    <property type="entry name" value="Cyclin"/>
</dbReference>
<dbReference type="Pfam" id="PF00134">
    <property type="entry name" value="Cyclin_N"/>
    <property type="match status" value="1"/>
</dbReference>
<feature type="domain" description="Cyclin-like" evidence="7">
    <location>
        <begin position="175"/>
        <end position="259"/>
    </location>
</feature>
<evidence type="ECO:0000256" key="2">
    <source>
        <dbReference type="ARBA" id="ARBA00022776"/>
    </source>
</evidence>
<evidence type="ECO:0000313" key="9">
    <source>
        <dbReference type="EMBL" id="GFS25821.1"/>
    </source>
</evidence>
<evidence type="ECO:0000256" key="3">
    <source>
        <dbReference type="ARBA" id="ARBA00023127"/>
    </source>
</evidence>
<dbReference type="PANTHER" id="PTHR10177">
    <property type="entry name" value="CYCLINS"/>
    <property type="match status" value="1"/>
</dbReference>
<dbReference type="GO" id="GO:0016538">
    <property type="term" value="F:cyclin-dependent protein serine/threonine kinase regulator activity"/>
    <property type="evidence" value="ECO:0007669"/>
    <property type="project" value="InterPro"/>
</dbReference>
<dbReference type="SMART" id="SM01332">
    <property type="entry name" value="Cyclin_C"/>
    <property type="match status" value="1"/>
</dbReference>
<dbReference type="InterPro" id="IPR036915">
    <property type="entry name" value="Cyclin-like_sf"/>
</dbReference>
<keyword evidence="4" id="KW-0131">Cell cycle</keyword>
<feature type="region of interest" description="Disordered" evidence="6">
    <location>
        <begin position="1"/>
        <end position="72"/>
    </location>
</feature>
<dbReference type="AlphaFoldDB" id="A0AAV4JZ28"/>
<dbReference type="InterPro" id="IPR046965">
    <property type="entry name" value="Cyclin_A/B-like"/>
</dbReference>
<name>A0AAV4JZ28_9GAST</name>
<dbReference type="InterPro" id="IPR004367">
    <property type="entry name" value="Cyclin_C-dom"/>
</dbReference>
<keyword evidence="3 5" id="KW-0195">Cyclin</keyword>
<dbReference type="PIRSF" id="PIRSF001771">
    <property type="entry name" value="Cyclin_A_B_D_E"/>
    <property type="match status" value="1"/>
</dbReference>
<dbReference type="SMART" id="SM00385">
    <property type="entry name" value="CYCLIN"/>
    <property type="match status" value="2"/>
</dbReference>
<feature type="compositionally biased region" description="Polar residues" evidence="6">
    <location>
        <begin position="35"/>
        <end position="49"/>
    </location>
</feature>
<accession>A0AAV4JZ28</accession>
<comment type="caution">
    <text evidence="9">The sequence shown here is derived from an EMBL/GenBank/DDBJ whole genome shotgun (WGS) entry which is preliminary data.</text>
</comment>
<evidence type="ECO:0000313" key="10">
    <source>
        <dbReference type="Proteomes" id="UP000762676"/>
    </source>
</evidence>
<evidence type="ECO:0000256" key="4">
    <source>
        <dbReference type="ARBA" id="ARBA00023306"/>
    </source>
</evidence>
<protein>
    <submittedName>
        <fullName evidence="9">G2/mitotic-specific cyclin-B2</fullName>
    </submittedName>
</protein>
<comment type="similarity">
    <text evidence="5">Belongs to the cyclin family.</text>
</comment>
<evidence type="ECO:0000256" key="1">
    <source>
        <dbReference type="ARBA" id="ARBA00022618"/>
    </source>
</evidence>
<dbReference type="Gene3D" id="1.10.472.10">
    <property type="entry name" value="Cyclin-like"/>
    <property type="match status" value="2"/>
</dbReference>
<gene>
    <name evidence="9" type="ORF">ElyMa_001697300</name>
</gene>
<dbReference type="GO" id="GO:0051301">
    <property type="term" value="P:cell division"/>
    <property type="evidence" value="ECO:0007669"/>
    <property type="project" value="UniProtKB-KW"/>
</dbReference>
<dbReference type="EMBL" id="BMAT01003453">
    <property type="protein sequence ID" value="GFS25821.1"/>
    <property type="molecule type" value="Genomic_DNA"/>
</dbReference>
<reference evidence="9 10" key="1">
    <citation type="journal article" date="2021" name="Elife">
        <title>Chloroplast acquisition without the gene transfer in kleptoplastic sea slugs, Plakobranchus ocellatus.</title>
        <authorList>
            <person name="Maeda T."/>
            <person name="Takahashi S."/>
            <person name="Yoshida T."/>
            <person name="Shimamura S."/>
            <person name="Takaki Y."/>
            <person name="Nagai Y."/>
            <person name="Toyoda A."/>
            <person name="Suzuki Y."/>
            <person name="Arimoto A."/>
            <person name="Ishii H."/>
            <person name="Satoh N."/>
            <person name="Nishiyama T."/>
            <person name="Hasebe M."/>
            <person name="Maruyama T."/>
            <person name="Minagawa J."/>
            <person name="Obokata J."/>
            <person name="Shigenobu S."/>
        </authorList>
    </citation>
    <scope>NUCLEOTIDE SEQUENCE [LARGE SCALE GENOMIC DNA]</scope>
</reference>